<dbReference type="InterPro" id="IPR027417">
    <property type="entry name" value="P-loop_NTPase"/>
</dbReference>
<reference evidence="2 3" key="1">
    <citation type="submission" date="2020-04" db="EMBL/GenBank/DDBJ databases">
        <title>Genome sequence of Altibacter aquimarinus strain ALE3EI.</title>
        <authorList>
            <person name="Oh H.-M."/>
            <person name="Jang D."/>
        </authorList>
    </citation>
    <scope>NUCLEOTIDE SEQUENCE [LARGE SCALE GENOMIC DNA]</scope>
    <source>
        <strain evidence="2 3">ALE3EI</strain>
    </source>
</reference>
<gene>
    <name evidence="2" type="ORF">ALE3EI_0905</name>
</gene>
<keyword evidence="3" id="KW-1185">Reference proteome</keyword>
<dbReference type="PANTHER" id="PTHR10605">
    <property type="entry name" value="HEPARAN SULFATE SULFOTRANSFERASE"/>
    <property type="match status" value="1"/>
</dbReference>
<sequence>MKLPNFIVAGFPKCGSTSLYYYLYEHPEIFLPKQKELHYFTYDIIKKQDAGKNDKAVKRFHYGSLKEYKKLYKEAKNEKAVGDVSPSYANYPSVIPKIKDTLGNDTKVIITLRDPIKRAYSNYLHLVREGRESLPFYEALLAEETRREQQYSDFWYYTFNSLYAEKIKQIKANFDNVLIITFEEFVRDQEKGIREIYNFLEVSESFIPENLDTQFNPGGVYEANTITKFIFGQNKLKTLIKKTVPLTSTLKQIKIKTINKYKKPTPGIDQRSEAFLVEIFKEDVKRLKEFGVKTQYWNEKLTE</sequence>
<dbReference type="EMBL" id="CP052909">
    <property type="protein sequence ID" value="QNJ97480.1"/>
    <property type="molecule type" value="Genomic_DNA"/>
</dbReference>
<organism evidence="2 3">
    <name type="scientific">Constantimarinum furrinae</name>
    <dbReference type="NCBI Taxonomy" id="2562285"/>
    <lineage>
        <taxon>Bacteria</taxon>
        <taxon>Pseudomonadati</taxon>
        <taxon>Bacteroidota</taxon>
        <taxon>Flavobacteriia</taxon>
        <taxon>Flavobacteriales</taxon>
        <taxon>Flavobacteriaceae</taxon>
        <taxon>Altibacter/Constantimarinum group</taxon>
        <taxon>Constantimarinum</taxon>
    </lineage>
</organism>
<dbReference type="PANTHER" id="PTHR10605:SF56">
    <property type="entry name" value="BIFUNCTIONAL HEPARAN SULFATE N-DEACETYLASE_N-SULFOTRANSFERASE"/>
    <property type="match status" value="1"/>
</dbReference>
<evidence type="ECO:0000313" key="2">
    <source>
        <dbReference type="EMBL" id="QNJ97480.1"/>
    </source>
</evidence>
<evidence type="ECO:0000313" key="3">
    <source>
        <dbReference type="Proteomes" id="UP000515514"/>
    </source>
</evidence>
<name>A0A7G8PT14_9FLAO</name>
<proteinExistence type="predicted"/>
<protein>
    <submittedName>
        <fullName evidence="2">Sulfotransferase</fullName>
    </submittedName>
</protein>
<dbReference type="InterPro" id="IPR037359">
    <property type="entry name" value="NST/OST"/>
</dbReference>
<accession>A0A7G8PT14</accession>
<dbReference type="RefSeq" id="WP_186991293.1">
    <property type="nucleotide sequence ID" value="NZ_CP052909.1"/>
</dbReference>
<dbReference type="KEGG" id="alti:ALE3EI_0905"/>
<dbReference type="GO" id="GO:0008146">
    <property type="term" value="F:sulfotransferase activity"/>
    <property type="evidence" value="ECO:0007669"/>
    <property type="project" value="InterPro"/>
</dbReference>
<dbReference type="Gene3D" id="3.40.50.300">
    <property type="entry name" value="P-loop containing nucleotide triphosphate hydrolases"/>
    <property type="match status" value="1"/>
</dbReference>
<keyword evidence="1 2" id="KW-0808">Transferase</keyword>
<dbReference type="Proteomes" id="UP000515514">
    <property type="component" value="Chromosome"/>
</dbReference>
<dbReference type="AlphaFoldDB" id="A0A7G8PT14"/>
<evidence type="ECO:0000256" key="1">
    <source>
        <dbReference type="ARBA" id="ARBA00022679"/>
    </source>
</evidence>
<dbReference type="SUPFAM" id="SSF52540">
    <property type="entry name" value="P-loop containing nucleoside triphosphate hydrolases"/>
    <property type="match status" value="1"/>
</dbReference>
<dbReference type="Pfam" id="PF13469">
    <property type="entry name" value="Sulfotransfer_3"/>
    <property type="match status" value="1"/>
</dbReference>